<proteinExistence type="predicted"/>
<evidence type="ECO:0000313" key="2">
    <source>
        <dbReference type="EMBL" id="MBW7569613.1"/>
    </source>
</evidence>
<organism evidence="2 3">
    <name type="scientific">Succinivibrio faecicola</name>
    <dbReference type="NCBI Taxonomy" id="2820300"/>
    <lineage>
        <taxon>Bacteria</taxon>
        <taxon>Pseudomonadati</taxon>
        <taxon>Pseudomonadota</taxon>
        <taxon>Gammaproteobacteria</taxon>
        <taxon>Aeromonadales</taxon>
        <taxon>Succinivibrionaceae</taxon>
        <taxon>Succinivibrio</taxon>
    </lineage>
</organism>
<sequence length="276" mass="31619">AHRIREQARTKKNDLVVDIIKRALNMGIEGEYILMDTWFYSDKMFVELGKLGVSPICMLKQNRVVSIDGGVTFLKLDKVLKHLSKSGVYSNANIINSVEAVTKGGIRLKLVFVKNYNDPSKFIVIATTDISLSEDKIIQLYTRRWFIETNFKAQKSYLGLDTECQAHDFDTINSFVHIANLRFLILEILRRLSNDPRSQGELFRLINKELQEQPFVNALTSLVRMCFDIPKILVNKGLLAESKIAEAQQVIDETIDQWASGITKFLQKMFIKKQIS</sequence>
<feature type="non-terminal residue" evidence="2">
    <location>
        <position position="1"/>
    </location>
</feature>
<gene>
    <name evidence="2" type="ORF">J5V48_01765</name>
</gene>
<dbReference type="Pfam" id="PF01609">
    <property type="entry name" value="DDE_Tnp_1"/>
    <property type="match status" value="1"/>
</dbReference>
<evidence type="ECO:0000259" key="1">
    <source>
        <dbReference type="Pfam" id="PF01609"/>
    </source>
</evidence>
<name>A0ABS7DEC1_9GAMM</name>
<protein>
    <submittedName>
        <fullName evidence="2">Transposase</fullName>
    </submittedName>
</protein>
<dbReference type="RefSeq" id="WP_219936343.1">
    <property type="nucleotide sequence ID" value="NZ_JAGFNY010000002.1"/>
</dbReference>
<dbReference type="EMBL" id="JAGFNY010000002">
    <property type="protein sequence ID" value="MBW7569613.1"/>
    <property type="molecule type" value="Genomic_DNA"/>
</dbReference>
<dbReference type="Proteomes" id="UP000731465">
    <property type="component" value="Unassembled WGS sequence"/>
</dbReference>
<evidence type="ECO:0000313" key="3">
    <source>
        <dbReference type="Proteomes" id="UP000731465"/>
    </source>
</evidence>
<dbReference type="SUPFAM" id="SSF53098">
    <property type="entry name" value="Ribonuclease H-like"/>
    <property type="match status" value="1"/>
</dbReference>
<dbReference type="InterPro" id="IPR002559">
    <property type="entry name" value="Transposase_11"/>
</dbReference>
<reference evidence="2 3" key="1">
    <citation type="submission" date="2021-03" db="EMBL/GenBank/DDBJ databases">
        <title>Succinivibrio sp. nov. isolated from feces of cow.</title>
        <authorList>
            <person name="Choi J.-Y."/>
        </authorList>
    </citation>
    <scope>NUCLEOTIDE SEQUENCE [LARGE SCALE GENOMIC DNA]</scope>
    <source>
        <strain evidence="2 3">AGMB01872</strain>
    </source>
</reference>
<keyword evidence="3" id="KW-1185">Reference proteome</keyword>
<feature type="domain" description="Transposase IS4-like" evidence="1">
    <location>
        <begin position="7"/>
        <end position="162"/>
    </location>
</feature>
<accession>A0ABS7DEC1</accession>
<dbReference type="InterPro" id="IPR012337">
    <property type="entry name" value="RNaseH-like_sf"/>
</dbReference>
<comment type="caution">
    <text evidence="2">The sequence shown here is derived from an EMBL/GenBank/DDBJ whole genome shotgun (WGS) entry which is preliminary data.</text>
</comment>